<comment type="caution">
    <text evidence="6">The sequence shown here is derived from an EMBL/GenBank/DDBJ whole genome shotgun (WGS) entry which is preliminary data.</text>
</comment>
<name>A0ABN7ZUB6_9BURK</name>
<feature type="region of interest" description="Disordered" evidence="4">
    <location>
        <begin position="447"/>
        <end position="467"/>
    </location>
</feature>
<dbReference type="InterPro" id="IPR015421">
    <property type="entry name" value="PyrdxlP-dep_Trfase_major"/>
</dbReference>
<gene>
    <name evidence="6" type="primary">cqsA</name>
    <name evidence="6" type="ORF">LMG23994_06907</name>
</gene>
<feature type="region of interest" description="Disordered" evidence="4">
    <location>
        <begin position="407"/>
        <end position="429"/>
    </location>
</feature>
<dbReference type="NCBIfam" id="NF005526">
    <property type="entry name" value="PRK07179.1"/>
    <property type="match status" value="1"/>
</dbReference>
<dbReference type="Proteomes" id="UP000701702">
    <property type="component" value="Unassembled WGS sequence"/>
</dbReference>
<dbReference type="InterPro" id="IPR015424">
    <property type="entry name" value="PyrdxlP-dep_Trfase"/>
</dbReference>
<feature type="domain" description="Aminotransferase class I/classII large" evidence="5">
    <location>
        <begin position="55"/>
        <end position="393"/>
    </location>
</feature>
<dbReference type="Pfam" id="PF00155">
    <property type="entry name" value="Aminotran_1_2"/>
    <property type="match status" value="1"/>
</dbReference>
<evidence type="ECO:0000313" key="7">
    <source>
        <dbReference type="Proteomes" id="UP000701702"/>
    </source>
</evidence>
<evidence type="ECO:0000256" key="4">
    <source>
        <dbReference type="SAM" id="MobiDB-lite"/>
    </source>
</evidence>
<sequence>MLPLPESLLPQPFPWVRAPSLPSWIQDRMQQHYVERMGKLWGGDHLLHGRTPGPDALHLASNDYLCLLGEPDLVQAQARSLLAGEQELLMSAVFQHGDTPQRQVERRLASLMHAEDGLIAQSGWAANVGLVQCIAGPGVPVYVDMNAHASLWEGISAAGAQAVPFRHNDYVHARRQMERLGPGVILVDSVYSTTGSVAPLLEFVEAAESTGSVIVVDESHSLGTHGPSGGGLVAELGLSSRVHFRTASLAKAFAGRAGFVACSTEFKDFFAVEARPAIFSSGLLRHEIAWFDAAIDFIAAANARRARLHAVTRQARSAIAGLGYNISDGTEQIIGLEAGSEPQVKILRDALQARGVFGAVFCSPATPKNRALMRLTLHAKLNDSDIDRLVQVLEEIRSEVRLEEWSSTRRANRSAASSERRPEIPPQGANDLCRKIHLVTGAMVNPSAISRNGSGRQSSRLQLAPLC</sequence>
<proteinExistence type="predicted"/>
<dbReference type="RefSeq" id="WP_224010800.1">
    <property type="nucleotide sequence ID" value="NZ_CAJZAF010000073.1"/>
</dbReference>
<evidence type="ECO:0000259" key="5">
    <source>
        <dbReference type="Pfam" id="PF00155"/>
    </source>
</evidence>
<keyword evidence="6" id="KW-0012">Acyltransferase</keyword>
<reference evidence="6 7" key="1">
    <citation type="submission" date="2021-08" db="EMBL/GenBank/DDBJ databases">
        <authorList>
            <person name="Peeters C."/>
        </authorList>
    </citation>
    <scope>NUCLEOTIDE SEQUENCE [LARGE SCALE GENOMIC DNA]</scope>
    <source>
        <strain evidence="6 7">LMG 23994</strain>
    </source>
</reference>
<dbReference type="GO" id="GO:0016746">
    <property type="term" value="F:acyltransferase activity"/>
    <property type="evidence" value="ECO:0007669"/>
    <property type="project" value="UniProtKB-KW"/>
</dbReference>
<keyword evidence="2 6" id="KW-0808">Transferase</keyword>
<keyword evidence="3" id="KW-0663">Pyridoxal phosphate</keyword>
<organism evidence="6 7">
    <name type="scientific">Cupriavidus pinatubonensis</name>
    <dbReference type="NCBI Taxonomy" id="248026"/>
    <lineage>
        <taxon>Bacteria</taxon>
        <taxon>Pseudomonadati</taxon>
        <taxon>Pseudomonadota</taxon>
        <taxon>Betaproteobacteria</taxon>
        <taxon>Burkholderiales</taxon>
        <taxon>Burkholderiaceae</taxon>
        <taxon>Cupriavidus</taxon>
    </lineage>
</organism>
<keyword evidence="7" id="KW-1185">Reference proteome</keyword>
<dbReference type="InterPro" id="IPR050087">
    <property type="entry name" value="AON_synthase_class-II"/>
</dbReference>
<accession>A0ABN7ZUB6</accession>
<dbReference type="PANTHER" id="PTHR13693">
    <property type="entry name" value="CLASS II AMINOTRANSFERASE/8-AMINO-7-OXONONANOATE SYNTHASE"/>
    <property type="match status" value="1"/>
</dbReference>
<dbReference type="PANTHER" id="PTHR13693:SF100">
    <property type="entry name" value="8-AMINO-7-OXONONANOATE SYNTHASE"/>
    <property type="match status" value="1"/>
</dbReference>
<dbReference type="Gene3D" id="3.90.1150.10">
    <property type="entry name" value="Aspartate Aminotransferase, domain 1"/>
    <property type="match status" value="1"/>
</dbReference>
<evidence type="ECO:0000256" key="1">
    <source>
        <dbReference type="ARBA" id="ARBA00001933"/>
    </source>
</evidence>
<dbReference type="SUPFAM" id="SSF53383">
    <property type="entry name" value="PLP-dependent transferases"/>
    <property type="match status" value="1"/>
</dbReference>
<evidence type="ECO:0000256" key="2">
    <source>
        <dbReference type="ARBA" id="ARBA00022679"/>
    </source>
</evidence>
<dbReference type="InterPro" id="IPR004839">
    <property type="entry name" value="Aminotransferase_I/II_large"/>
</dbReference>
<comment type="cofactor">
    <cofactor evidence="1">
        <name>pyridoxal 5'-phosphate</name>
        <dbReference type="ChEBI" id="CHEBI:597326"/>
    </cofactor>
</comment>
<feature type="compositionally biased region" description="Polar residues" evidence="4">
    <location>
        <begin position="447"/>
        <end position="461"/>
    </location>
</feature>
<evidence type="ECO:0000313" key="6">
    <source>
        <dbReference type="EMBL" id="CAG9187462.1"/>
    </source>
</evidence>
<dbReference type="Gene3D" id="3.40.640.10">
    <property type="entry name" value="Type I PLP-dependent aspartate aminotransferase-like (Major domain)"/>
    <property type="match status" value="1"/>
</dbReference>
<dbReference type="InterPro" id="IPR015422">
    <property type="entry name" value="PyrdxlP-dep_Trfase_small"/>
</dbReference>
<dbReference type="EC" id="2.3.-.-" evidence="6"/>
<protein>
    <submittedName>
        <fullName evidence="6">CAI-1 autoinducer synthase</fullName>
        <ecNumber evidence="6">2.3.-.-</ecNumber>
    </submittedName>
</protein>
<dbReference type="EMBL" id="CAJZAF010000073">
    <property type="protein sequence ID" value="CAG9187462.1"/>
    <property type="molecule type" value="Genomic_DNA"/>
</dbReference>
<evidence type="ECO:0000256" key="3">
    <source>
        <dbReference type="ARBA" id="ARBA00022898"/>
    </source>
</evidence>